<feature type="domain" description="ATPase AAA-type core" evidence="1">
    <location>
        <begin position="133"/>
        <end position="217"/>
    </location>
</feature>
<dbReference type="EMBL" id="AYKW01000023">
    <property type="protein sequence ID" value="PIL28927.1"/>
    <property type="molecule type" value="Genomic_DNA"/>
</dbReference>
<dbReference type="OrthoDB" id="10042665at2759"/>
<dbReference type="GO" id="GO:0016887">
    <property type="term" value="F:ATP hydrolysis activity"/>
    <property type="evidence" value="ECO:0007669"/>
    <property type="project" value="InterPro"/>
</dbReference>
<dbReference type="Pfam" id="PF00004">
    <property type="entry name" value="AAA"/>
    <property type="match status" value="1"/>
</dbReference>
<dbReference type="InterPro" id="IPR027417">
    <property type="entry name" value="P-loop_NTPase"/>
</dbReference>
<dbReference type="GO" id="GO:0005524">
    <property type="term" value="F:ATP binding"/>
    <property type="evidence" value="ECO:0007669"/>
    <property type="project" value="InterPro"/>
</dbReference>
<evidence type="ECO:0000259" key="1">
    <source>
        <dbReference type="Pfam" id="PF00004"/>
    </source>
</evidence>
<accession>A0A2G8S5B3</accession>
<comment type="caution">
    <text evidence="2">The sequence shown here is derived from an EMBL/GenBank/DDBJ whole genome shotgun (WGS) entry which is preliminary data.</text>
</comment>
<reference evidence="2 3" key="1">
    <citation type="journal article" date="2015" name="Sci. Rep.">
        <title>Chromosome-level genome map provides insights into diverse defense mechanisms in the medicinal fungus Ganoderma sinense.</title>
        <authorList>
            <person name="Zhu Y."/>
            <person name="Xu J."/>
            <person name="Sun C."/>
            <person name="Zhou S."/>
            <person name="Xu H."/>
            <person name="Nelson D.R."/>
            <person name="Qian J."/>
            <person name="Song J."/>
            <person name="Luo H."/>
            <person name="Xiang L."/>
            <person name="Li Y."/>
            <person name="Xu Z."/>
            <person name="Ji A."/>
            <person name="Wang L."/>
            <person name="Lu S."/>
            <person name="Hayward A."/>
            <person name="Sun W."/>
            <person name="Li X."/>
            <person name="Schwartz D.C."/>
            <person name="Wang Y."/>
            <person name="Chen S."/>
        </authorList>
    </citation>
    <scope>NUCLEOTIDE SEQUENCE [LARGE SCALE GENOMIC DNA]</scope>
    <source>
        <strain evidence="2 3">ZZ0214-1</strain>
    </source>
</reference>
<proteinExistence type="predicted"/>
<dbReference type="Proteomes" id="UP000230002">
    <property type="component" value="Unassembled WGS sequence"/>
</dbReference>
<dbReference type="PANTHER" id="PTHR46411">
    <property type="entry name" value="FAMILY ATPASE, PUTATIVE-RELATED"/>
    <property type="match status" value="1"/>
</dbReference>
<dbReference type="PANTHER" id="PTHR46411:SF3">
    <property type="entry name" value="AAA+ ATPASE DOMAIN-CONTAINING PROTEIN"/>
    <property type="match status" value="1"/>
</dbReference>
<dbReference type="SUPFAM" id="SSF52540">
    <property type="entry name" value="P-loop containing nucleoside triphosphate hydrolases"/>
    <property type="match status" value="1"/>
</dbReference>
<protein>
    <recommendedName>
        <fullName evidence="1">ATPase AAA-type core domain-containing protein</fullName>
    </recommendedName>
</protein>
<dbReference type="AlphaFoldDB" id="A0A2G8S5B3"/>
<dbReference type="Gene3D" id="3.40.50.300">
    <property type="entry name" value="P-loop containing nucleotide triphosphate hydrolases"/>
    <property type="match status" value="1"/>
</dbReference>
<gene>
    <name evidence="2" type="ORF">GSI_08974</name>
</gene>
<evidence type="ECO:0000313" key="2">
    <source>
        <dbReference type="EMBL" id="PIL28927.1"/>
    </source>
</evidence>
<name>A0A2G8S5B3_9APHY</name>
<dbReference type="InterPro" id="IPR003959">
    <property type="entry name" value="ATPase_AAA_core"/>
</dbReference>
<evidence type="ECO:0000313" key="3">
    <source>
        <dbReference type="Proteomes" id="UP000230002"/>
    </source>
</evidence>
<organism evidence="2 3">
    <name type="scientific">Ganoderma sinense ZZ0214-1</name>
    <dbReference type="NCBI Taxonomy" id="1077348"/>
    <lineage>
        <taxon>Eukaryota</taxon>
        <taxon>Fungi</taxon>
        <taxon>Dikarya</taxon>
        <taxon>Basidiomycota</taxon>
        <taxon>Agaricomycotina</taxon>
        <taxon>Agaricomycetes</taxon>
        <taxon>Polyporales</taxon>
        <taxon>Polyporaceae</taxon>
        <taxon>Ganoderma</taxon>
    </lineage>
</organism>
<sequence length="309" mass="34485">MVDKAGFSRIDANYNLPNPEHTLPPRANANDSVYGLTDAELLLAPPTVYGFSLSDKVWLEFNVNHVSSINWNDEAFEGLVLPPERKSLLRGLIEAHSRLASSDNPARFDDFVRGKGQGLVINLFGPPGGDLGTSAGSLDNALRDAFELAAAWRAVLLIDEADVFLEQRSMRDLERNAMVAVFLRHVEYYRGILFMTTNRIRTFDEAFLSRIHVALHFEELSVGTKLEIWRAFLRKAGLGDAEVEAEGFLARLAEREINGRQIKNACRTATALALSRGERMGFSHLEQALNAMEEFTTEFAAIRSDLEQT</sequence>
<keyword evidence="3" id="KW-1185">Reference proteome</keyword>
<dbReference type="STRING" id="1077348.A0A2G8S5B3"/>